<evidence type="ECO:0000259" key="2">
    <source>
        <dbReference type="Pfam" id="PF25092"/>
    </source>
</evidence>
<dbReference type="FunFam" id="2.30.30.30:FF:000021">
    <property type="entry name" value="DNA/RNA-binding protein KIN17, putative"/>
    <property type="match status" value="1"/>
</dbReference>
<evidence type="ECO:0000313" key="5">
    <source>
        <dbReference type="WBParaSite" id="OFLC_0000998601-mRNA-1"/>
    </source>
</evidence>
<sequence>MMLIVNGAYRGTRAVLQEIKEEQFAVVLRLEESFAKGRILCLPYEDACKLKQ</sequence>
<keyword evidence="4" id="KW-1185">Reference proteome</keyword>
<accession>A0A183HR75</accession>
<dbReference type="Gene3D" id="2.30.30.30">
    <property type="match status" value="1"/>
</dbReference>
<name>A0A183HR75_9BILA</name>
<feature type="domain" description="Kin17 KOW" evidence="2">
    <location>
        <begin position="2"/>
        <end position="50"/>
    </location>
</feature>
<dbReference type="GO" id="GO:0005634">
    <property type="term" value="C:nucleus"/>
    <property type="evidence" value="ECO:0007669"/>
    <property type="project" value="UniProtKB-ARBA"/>
</dbReference>
<dbReference type="STRING" id="387005.A0A183HR75"/>
<gene>
    <name evidence="3" type="ORF">OFLC_LOCUS9987</name>
</gene>
<protein>
    <submittedName>
        <fullName evidence="5">CAT_RBD domain-containing protein</fullName>
    </submittedName>
</protein>
<dbReference type="EMBL" id="UZAJ01012835">
    <property type="protein sequence ID" value="VDO64936.1"/>
    <property type="molecule type" value="Genomic_DNA"/>
</dbReference>
<evidence type="ECO:0000313" key="3">
    <source>
        <dbReference type="EMBL" id="VDO64936.1"/>
    </source>
</evidence>
<dbReference type="Proteomes" id="UP000267606">
    <property type="component" value="Unassembled WGS sequence"/>
</dbReference>
<proteinExistence type="inferred from homology"/>
<evidence type="ECO:0000313" key="4">
    <source>
        <dbReference type="Proteomes" id="UP000267606"/>
    </source>
</evidence>
<dbReference type="InterPro" id="IPR014722">
    <property type="entry name" value="Rib_uL2_dom2"/>
</dbReference>
<organism evidence="5">
    <name type="scientific">Onchocerca flexuosa</name>
    <dbReference type="NCBI Taxonomy" id="387005"/>
    <lineage>
        <taxon>Eukaryota</taxon>
        <taxon>Metazoa</taxon>
        <taxon>Ecdysozoa</taxon>
        <taxon>Nematoda</taxon>
        <taxon>Chromadorea</taxon>
        <taxon>Rhabditida</taxon>
        <taxon>Spirurina</taxon>
        <taxon>Spiruromorpha</taxon>
        <taxon>Filarioidea</taxon>
        <taxon>Onchocercidae</taxon>
        <taxon>Onchocerca</taxon>
    </lineage>
</organism>
<dbReference type="CDD" id="cd13155">
    <property type="entry name" value="KOW_KIN17"/>
    <property type="match status" value="1"/>
</dbReference>
<reference evidence="3 4" key="2">
    <citation type="submission" date="2018-11" db="EMBL/GenBank/DDBJ databases">
        <authorList>
            <consortium name="Pathogen Informatics"/>
        </authorList>
    </citation>
    <scope>NUCLEOTIDE SEQUENCE [LARGE SCALE GENOMIC DNA]</scope>
</reference>
<comment type="similarity">
    <text evidence="1">Belongs to the KIN17 family.</text>
</comment>
<dbReference type="Pfam" id="PF25092">
    <property type="entry name" value="SH3_KIN17_C"/>
    <property type="match status" value="1"/>
</dbReference>
<dbReference type="WBParaSite" id="OFLC_0000998601-mRNA-1">
    <property type="protein sequence ID" value="OFLC_0000998601-mRNA-1"/>
    <property type="gene ID" value="OFLC_0000998601"/>
</dbReference>
<evidence type="ECO:0000256" key="1">
    <source>
        <dbReference type="ARBA" id="ARBA00008517"/>
    </source>
</evidence>
<dbReference type="AlphaFoldDB" id="A0A183HR75"/>
<dbReference type="InterPro" id="IPR041995">
    <property type="entry name" value="KOW_KIN17"/>
</dbReference>
<reference evidence="5" key="1">
    <citation type="submission" date="2016-06" db="UniProtKB">
        <authorList>
            <consortium name="WormBaseParasite"/>
        </authorList>
    </citation>
    <scope>IDENTIFICATION</scope>
</reference>